<dbReference type="InterPro" id="IPR002999">
    <property type="entry name" value="Tudor"/>
</dbReference>
<proteinExistence type="predicted"/>
<dbReference type="Gene3D" id="2.30.30.140">
    <property type="match status" value="1"/>
</dbReference>
<dbReference type="SUPFAM" id="SSF63748">
    <property type="entry name" value="Tudor/PWWP/MBT"/>
    <property type="match status" value="1"/>
</dbReference>
<gene>
    <name evidence="2" type="ORF">BpHYR1_054111</name>
</gene>
<dbReference type="PANTHER" id="PTHR22948">
    <property type="entry name" value="TUDOR DOMAIN CONTAINING PROTEIN"/>
    <property type="match status" value="1"/>
</dbReference>
<dbReference type="InterPro" id="IPR035437">
    <property type="entry name" value="SNase_OB-fold_sf"/>
</dbReference>
<organism evidence="2 3">
    <name type="scientific">Brachionus plicatilis</name>
    <name type="common">Marine rotifer</name>
    <name type="synonym">Brachionus muelleri</name>
    <dbReference type="NCBI Taxonomy" id="10195"/>
    <lineage>
        <taxon>Eukaryota</taxon>
        <taxon>Metazoa</taxon>
        <taxon>Spiralia</taxon>
        <taxon>Gnathifera</taxon>
        <taxon>Rotifera</taxon>
        <taxon>Eurotatoria</taxon>
        <taxon>Monogononta</taxon>
        <taxon>Pseudotrocha</taxon>
        <taxon>Ploima</taxon>
        <taxon>Brachionidae</taxon>
        <taxon>Brachionus</taxon>
    </lineage>
</organism>
<name>A0A3M7SN57_BRAPC</name>
<dbReference type="EMBL" id="REGN01001110">
    <property type="protein sequence ID" value="RNA36968.1"/>
    <property type="molecule type" value="Genomic_DNA"/>
</dbReference>
<feature type="domain" description="Tudor" evidence="1">
    <location>
        <begin position="95"/>
        <end position="155"/>
    </location>
</feature>
<dbReference type="Pfam" id="PF00567">
    <property type="entry name" value="TUDOR"/>
    <property type="match status" value="1"/>
</dbReference>
<dbReference type="SMART" id="SM00333">
    <property type="entry name" value="TUDOR"/>
    <property type="match status" value="1"/>
</dbReference>
<dbReference type="STRING" id="10195.A0A3M7SN57"/>
<dbReference type="PROSITE" id="PS50304">
    <property type="entry name" value="TUDOR"/>
    <property type="match status" value="1"/>
</dbReference>
<dbReference type="AlphaFoldDB" id="A0A3M7SN57"/>
<dbReference type="Proteomes" id="UP000276133">
    <property type="component" value="Unassembled WGS sequence"/>
</dbReference>
<dbReference type="OrthoDB" id="10034606at2759"/>
<accession>A0A3M7SN57</accession>
<evidence type="ECO:0000313" key="3">
    <source>
        <dbReference type="Proteomes" id="UP000276133"/>
    </source>
</evidence>
<evidence type="ECO:0000313" key="2">
    <source>
        <dbReference type="EMBL" id="RNA36968.1"/>
    </source>
</evidence>
<dbReference type="InterPro" id="IPR050621">
    <property type="entry name" value="Tudor_domain_containing"/>
</dbReference>
<evidence type="ECO:0000259" key="1">
    <source>
        <dbReference type="PROSITE" id="PS50304"/>
    </source>
</evidence>
<dbReference type="PANTHER" id="PTHR22948:SF76">
    <property type="entry name" value="FI20010P1-RELATED"/>
    <property type="match status" value="1"/>
</dbReference>
<dbReference type="Gene3D" id="2.40.50.90">
    <property type="match status" value="1"/>
</dbReference>
<keyword evidence="3" id="KW-1185">Reference proteome</keyword>
<reference evidence="2 3" key="1">
    <citation type="journal article" date="2018" name="Sci. Rep.">
        <title>Genomic signatures of local adaptation to the degree of environmental predictability in rotifers.</title>
        <authorList>
            <person name="Franch-Gras L."/>
            <person name="Hahn C."/>
            <person name="Garcia-Roger E.M."/>
            <person name="Carmona M.J."/>
            <person name="Serra M."/>
            <person name="Gomez A."/>
        </authorList>
    </citation>
    <scope>NUCLEOTIDE SEQUENCE [LARGE SCALE GENOMIC DNA]</scope>
    <source>
        <strain evidence="2">HYR1</strain>
    </source>
</reference>
<protein>
    <submittedName>
        <fullName evidence="2">Tudor domain-containing 5-like isoform X2</fullName>
    </submittedName>
</protein>
<sequence>MKDNSQLSELLKWRKNHAEFIQEFIFYEDRMSYEEIHKKILIKQEHQIIVSNVKNPSNFHIQLFENIDSINKLMDDLEKIYYGIGSDYYNMGEEYVQVGKICVALFEKGEDWHRCRIIGVDMKHKMVQVEYIDYGGDAWMPINSLKFLLKDFSELPPQAIDACCSRVRPRPDHLWRKDIINYMLNRFVNKKLVAKVSGIRDRSVSLELFDKTLVESNGRPAGTMINLNQRFVVDGYADFYDEESDKKKTNTELKLLQIFKKFIQ</sequence>
<comment type="caution">
    <text evidence="2">The sequence shown here is derived from an EMBL/GenBank/DDBJ whole genome shotgun (WGS) entry which is preliminary data.</text>
</comment>